<dbReference type="InterPro" id="IPR051683">
    <property type="entry name" value="Enoyl-CoA_Hydratase/Isomerase"/>
</dbReference>
<evidence type="ECO:0000313" key="3">
    <source>
        <dbReference type="Proteomes" id="UP000216429"/>
    </source>
</evidence>
<name>A0A261VVE4_9BORD</name>
<dbReference type="RefSeq" id="WP_094810324.1">
    <property type="nucleotide sequence ID" value="NZ_NEVU01000001.1"/>
</dbReference>
<dbReference type="AlphaFoldDB" id="A0A261VVE4"/>
<dbReference type="Proteomes" id="UP000216429">
    <property type="component" value="Unassembled WGS sequence"/>
</dbReference>
<accession>A0A261VVE4</accession>
<comment type="similarity">
    <text evidence="1">Belongs to the enoyl-CoA hydratase/isomerase family.</text>
</comment>
<dbReference type="SUPFAM" id="SSF52096">
    <property type="entry name" value="ClpP/crotonase"/>
    <property type="match status" value="1"/>
</dbReference>
<reference evidence="3" key="1">
    <citation type="submission" date="2017-05" db="EMBL/GenBank/DDBJ databases">
        <title>Complete and WGS of Bordetella genogroups.</title>
        <authorList>
            <person name="Spilker T."/>
            <person name="Lipuma J."/>
        </authorList>
    </citation>
    <scope>NUCLEOTIDE SEQUENCE [LARGE SCALE GENOMIC DNA]</scope>
    <source>
        <strain evidence="3">AU6712</strain>
    </source>
</reference>
<dbReference type="PANTHER" id="PTHR42964">
    <property type="entry name" value="ENOYL-COA HYDRATASE"/>
    <property type="match status" value="1"/>
</dbReference>
<evidence type="ECO:0000313" key="2">
    <source>
        <dbReference type="EMBL" id="OZI77580.1"/>
    </source>
</evidence>
<evidence type="ECO:0000256" key="1">
    <source>
        <dbReference type="ARBA" id="ARBA00005254"/>
    </source>
</evidence>
<dbReference type="GO" id="GO:0003824">
    <property type="term" value="F:catalytic activity"/>
    <property type="evidence" value="ECO:0007669"/>
    <property type="project" value="UniProtKB-ARBA"/>
</dbReference>
<dbReference type="InterPro" id="IPR001753">
    <property type="entry name" value="Enoyl-CoA_hydra/iso"/>
</dbReference>
<dbReference type="CDD" id="cd06558">
    <property type="entry name" value="crotonase-like"/>
    <property type="match status" value="1"/>
</dbReference>
<comment type="caution">
    <text evidence="2">The sequence shown here is derived from an EMBL/GenBank/DDBJ whole genome shotgun (WGS) entry which is preliminary data.</text>
</comment>
<dbReference type="EMBL" id="NEVU01000001">
    <property type="protein sequence ID" value="OZI77580.1"/>
    <property type="molecule type" value="Genomic_DNA"/>
</dbReference>
<dbReference type="OrthoDB" id="8640486at2"/>
<dbReference type="Pfam" id="PF00378">
    <property type="entry name" value="ECH_1"/>
    <property type="match status" value="1"/>
</dbReference>
<proteinExistence type="inferred from homology"/>
<keyword evidence="3" id="KW-1185">Reference proteome</keyword>
<gene>
    <name evidence="2" type="ORF">CAL22_03315</name>
</gene>
<organism evidence="2 3">
    <name type="scientific">Bordetella genomosp. 12</name>
    <dbReference type="NCBI Taxonomy" id="463035"/>
    <lineage>
        <taxon>Bacteria</taxon>
        <taxon>Pseudomonadati</taxon>
        <taxon>Pseudomonadota</taxon>
        <taxon>Betaproteobacteria</taxon>
        <taxon>Burkholderiales</taxon>
        <taxon>Alcaligenaceae</taxon>
        <taxon>Bordetella</taxon>
    </lineage>
</organism>
<dbReference type="GO" id="GO:0008300">
    <property type="term" value="P:isoprenoid catabolic process"/>
    <property type="evidence" value="ECO:0007669"/>
    <property type="project" value="TreeGrafter"/>
</dbReference>
<sequence>MSDALKIGRHAQHWELTLNRPHKRNALSAELVELLLEAVQAAQSAQVPLLILRGEGSNFSAGFDFSDFETASEGDLVLRFIRIETLLQAVAYGPCTTLALAHGNNFGAGVDLIAACRHRWAAPDARFRLPGLKFGLALGTRRFAQLVGEDPAYEVLESARSFDAAHARHIGLLQGVAPVDEWPQRIAQTRENVLSLPADSRQWLRALTRRADPDGDMAALVRSASHPGLKQRIHAFRAA</sequence>
<dbReference type="InterPro" id="IPR029045">
    <property type="entry name" value="ClpP/crotonase-like_dom_sf"/>
</dbReference>
<protein>
    <submittedName>
        <fullName evidence="2">Enoyl-CoA hydratase</fullName>
    </submittedName>
</protein>
<dbReference type="Gene3D" id="3.90.226.10">
    <property type="entry name" value="2-enoyl-CoA Hydratase, Chain A, domain 1"/>
    <property type="match status" value="1"/>
</dbReference>
<dbReference type="PANTHER" id="PTHR42964:SF1">
    <property type="entry name" value="POLYKETIDE BIOSYNTHESIS ENOYL-COA HYDRATASE PKSH-RELATED"/>
    <property type="match status" value="1"/>
</dbReference>